<feature type="transmembrane region" description="Helical" evidence="1">
    <location>
        <begin position="31"/>
        <end position="50"/>
    </location>
</feature>
<keyword evidence="1" id="KW-1133">Transmembrane helix</keyword>
<keyword evidence="1" id="KW-0472">Membrane</keyword>
<organism evidence="2 3">
    <name type="scientific">candidate division LCP-89 bacterium B3_LCP</name>
    <dbReference type="NCBI Taxonomy" id="2012998"/>
    <lineage>
        <taxon>Bacteria</taxon>
        <taxon>Pseudomonadati</taxon>
        <taxon>Bacteria division LCP-89</taxon>
    </lineage>
</organism>
<gene>
    <name evidence="2" type="ORF">CEE37_05950</name>
</gene>
<evidence type="ECO:0000313" key="2">
    <source>
        <dbReference type="EMBL" id="TKJ41206.1"/>
    </source>
</evidence>
<feature type="transmembrane region" description="Helical" evidence="1">
    <location>
        <begin position="62"/>
        <end position="79"/>
    </location>
</feature>
<dbReference type="EMBL" id="NJBN01000003">
    <property type="protein sequence ID" value="TKJ41206.1"/>
    <property type="molecule type" value="Genomic_DNA"/>
</dbReference>
<feature type="transmembrane region" description="Helical" evidence="1">
    <location>
        <begin position="137"/>
        <end position="153"/>
    </location>
</feature>
<evidence type="ECO:0000313" key="3">
    <source>
        <dbReference type="Proteomes" id="UP000319619"/>
    </source>
</evidence>
<keyword evidence="1" id="KW-0812">Transmembrane</keyword>
<dbReference type="AlphaFoldDB" id="A0A532V1W8"/>
<proteinExistence type="predicted"/>
<name>A0A532V1W8_UNCL8</name>
<evidence type="ECO:0000256" key="1">
    <source>
        <dbReference type="SAM" id="Phobius"/>
    </source>
</evidence>
<sequence>MLKLCDNDKLNILLKVYEFMFSEMQEFRAKMLRLVLAYNGVLIIMVGWLFNTQLDLTLDHKILLSIGVLTVLSITLIAIKTFKSYFLNIAKVINKIDHAVLLYEGGQYVENATVFPDEWDTFGKKTWKEPVFDNSRLTIYVTTIFVLLLVWFLV</sequence>
<protein>
    <submittedName>
        <fullName evidence="2">Uncharacterized protein</fullName>
    </submittedName>
</protein>
<accession>A0A532V1W8</accession>
<dbReference type="Proteomes" id="UP000319619">
    <property type="component" value="Unassembled WGS sequence"/>
</dbReference>
<reference evidence="2 3" key="1">
    <citation type="submission" date="2017-06" db="EMBL/GenBank/DDBJ databases">
        <title>Novel microbial phyla capable of carbon fixation and sulfur reduction in deep-sea sediments.</title>
        <authorList>
            <person name="Huang J."/>
            <person name="Baker B."/>
            <person name="Wang Y."/>
        </authorList>
    </citation>
    <scope>NUCLEOTIDE SEQUENCE [LARGE SCALE GENOMIC DNA]</scope>
    <source>
        <strain evidence="2">B3_LCP</strain>
    </source>
</reference>
<comment type="caution">
    <text evidence="2">The sequence shown here is derived from an EMBL/GenBank/DDBJ whole genome shotgun (WGS) entry which is preliminary data.</text>
</comment>